<reference evidence="2" key="1">
    <citation type="journal article" date="2019" name="Int. J. Syst. Evol. Microbiol.">
        <title>The Global Catalogue of Microorganisms (GCM) 10K type strain sequencing project: providing services to taxonomists for standard genome sequencing and annotation.</title>
        <authorList>
            <consortium name="The Broad Institute Genomics Platform"/>
            <consortium name="The Broad Institute Genome Sequencing Center for Infectious Disease"/>
            <person name="Wu L."/>
            <person name="Ma J."/>
        </authorList>
    </citation>
    <scope>NUCLEOTIDE SEQUENCE [LARGE SCALE GENOMIC DNA]</scope>
    <source>
        <strain evidence="2">JCM 4504</strain>
    </source>
</reference>
<sequence length="419" mass="44787">MRIPDGVRRTVNVVLCLAAVVAVGWSGREIWLVWDGRRQIDAACAGLVPAGRVLALSEAGGTITHRALDEDSFDPDTGIAHDCEIFSTEAGERAGTDTGIRWFFTARMGVLPADRPQVADSPHENLLDLLGGTTYPPQPLGGGIAGRVTGSSVTVQLPCEEGKAGDRPVRALWARAELNTRGGSRAGGRDRAVLAETAVLTANNLADRLGCADRLPDAPDDVPAPPAGPVPAARAEGTCAWYGKSGLADRSPYPDEVLESRTDDRVWDEHCGLVLGFGRADAVYYDEADEAGEDGEDGEHRRVNSPDTPGEWFVSLHTYAGPVAEDLRLTATDDGEPVEPATPGKAGRSATDPVWWASSVCDGRPQIHTMTLARGYAELVEPRTEALFRAYVDDVTTRRGCTDVVLPDHSTFRADRDQA</sequence>
<gene>
    <name evidence="1" type="ORF">ACFQFF_16975</name>
</gene>
<dbReference type="Proteomes" id="UP001596321">
    <property type="component" value="Unassembled WGS sequence"/>
</dbReference>
<proteinExistence type="predicted"/>
<evidence type="ECO:0000313" key="2">
    <source>
        <dbReference type="Proteomes" id="UP001596321"/>
    </source>
</evidence>
<dbReference type="EMBL" id="JBHSUW010000001">
    <property type="protein sequence ID" value="MFC6503169.1"/>
    <property type="molecule type" value="Genomic_DNA"/>
</dbReference>
<accession>A0ABW1XY02</accession>
<protein>
    <submittedName>
        <fullName evidence="1">Uncharacterized protein</fullName>
    </submittedName>
</protein>
<comment type="caution">
    <text evidence="1">The sequence shown here is derived from an EMBL/GenBank/DDBJ whole genome shotgun (WGS) entry which is preliminary data.</text>
</comment>
<name>A0ABW1XY02_STRPL</name>
<evidence type="ECO:0000313" key="1">
    <source>
        <dbReference type="EMBL" id="MFC6503169.1"/>
    </source>
</evidence>
<dbReference type="RefSeq" id="WP_246559054.1">
    <property type="nucleotide sequence ID" value="NZ_BMUJ01000021.1"/>
</dbReference>
<organism evidence="1 2">
    <name type="scientific">Streptomyces plicatus</name>
    <dbReference type="NCBI Taxonomy" id="1922"/>
    <lineage>
        <taxon>Bacteria</taxon>
        <taxon>Bacillati</taxon>
        <taxon>Actinomycetota</taxon>
        <taxon>Actinomycetes</taxon>
        <taxon>Kitasatosporales</taxon>
        <taxon>Streptomycetaceae</taxon>
        <taxon>Streptomyces</taxon>
        <taxon>Streptomyces rochei group</taxon>
    </lineage>
</organism>
<keyword evidence="2" id="KW-1185">Reference proteome</keyword>